<comment type="caution">
    <text evidence="4">The sequence shown here is derived from an EMBL/GenBank/DDBJ whole genome shotgun (WGS) entry which is preliminary data.</text>
</comment>
<protein>
    <submittedName>
        <fullName evidence="4">Two-component system chemotaxis response regulator CheY</fullName>
    </submittedName>
</protein>
<name>A0A841RCD7_9SPIO</name>
<evidence type="ECO:0000313" key="4">
    <source>
        <dbReference type="EMBL" id="MBB6480539.1"/>
    </source>
</evidence>
<dbReference type="EMBL" id="JACHGJ010000003">
    <property type="protein sequence ID" value="MBB6480539.1"/>
    <property type="molecule type" value="Genomic_DNA"/>
</dbReference>
<accession>A0A841RCD7</accession>
<evidence type="ECO:0000256" key="2">
    <source>
        <dbReference type="PROSITE-ProRule" id="PRU00169"/>
    </source>
</evidence>
<keyword evidence="1 2" id="KW-0597">Phosphoprotein</keyword>
<proteinExistence type="predicted"/>
<dbReference type="PANTHER" id="PTHR44591">
    <property type="entry name" value="STRESS RESPONSE REGULATOR PROTEIN 1"/>
    <property type="match status" value="1"/>
</dbReference>
<gene>
    <name evidence="4" type="ORF">HNR50_002202</name>
</gene>
<feature type="domain" description="Response regulatory" evidence="3">
    <location>
        <begin position="3"/>
        <end position="121"/>
    </location>
</feature>
<dbReference type="SUPFAM" id="SSF52172">
    <property type="entry name" value="CheY-like"/>
    <property type="match status" value="1"/>
</dbReference>
<feature type="modified residue" description="4-aspartylphosphate" evidence="2">
    <location>
        <position position="54"/>
    </location>
</feature>
<dbReference type="RefSeq" id="WP_184746798.1">
    <property type="nucleotide sequence ID" value="NZ_JACHGJ010000003.1"/>
</dbReference>
<dbReference type="InterPro" id="IPR011006">
    <property type="entry name" value="CheY-like_superfamily"/>
</dbReference>
<dbReference type="Gene3D" id="3.40.50.2300">
    <property type="match status" value="1"/>
</dbReference>
<organism evidence="4 5">
    <name type="scientific">Spirochaeta isovalerica</name>
    <dbReference type="NCBI Taxonomy" id="150"/>
    <lineage>
        <taxon>Bacteria</taxon>
        <taxon>Pseudomonadati</taxon>
        <taxon>Spirochaetota</taxon>
        <taxon>Spirochaetia</taxon>
        <taxon>Spirochaetales</taxon>
        <taxon>Spirochaetaceae</taxon>
        <taxon>Spirochaeta</taxon>
    </lineage>
</organism>
<evidence type="ECO:0000313" key="5">
    <source>
        <dbReference type="Proteomes" id="UP000587760"/>
    </source>
</evidence>
<dbReference type="Proteomes" id="UP000587760">
    <property type="component" value="Unassembled WGS sequence"/>
</dbReference>
<dbReference type="InterPro" id="IPR050595">
    <property type="entry name" value="Bact_response_regulator"/>
</dbReference>
<reference evidence="4 5" key="1">
    <citation type="submission" date="2020-08" db="EMBL/GenBank/DDBJ databases">
        <title>Genomic Encyclopedia of Type Strains, Phase IV (KMG-IV): sequencing the most valuable type-strain genomes for metagenomic binning, comparative biology and taxonomic classification.</title>
        <authorList>
            <person name="Goeker M."/>
        </authorList>
    </citation>
    <scope>NUCLEOTIDE SEQUENCE [LARGE SCALE GENOMIC DNA]</scope>
    <source>
        <strain evidence="4 5">DSM 2461</strain>
    </source>
</reference>
<dbReference type="SMART" id="SM00448">
    <property type="entry name" value="REC"/>
    <property type="match status" value="1"/>
</dbReference>
<sequence>MTKIFAVDDSASIRLYMDKSLREMGYAVELAEDGDVALDRLKEHTDPIDVFVIDVVMRKMDGITLIRHIREIERFKDTPVIVLTNLNDESMIETAKSSGANCWVSKPFEAEKVAEVIESLVQ</sequence>
<evidence type="ECO:0000259" key="3">
    <source>
        <dbReference type="PROSITE" id="PS50110"/>
    </source>
</evidence>
<dbReference type="GO" id="GO:0000160">
    <property type="term" value="P:phosphorelay signal transduction system"/>
    <property type="evidence" value="ECO:0007669"/>
    <property type="project" value="InterPro"/>
</dbReference>
<dbReference type="PROSITE" id="PS50110">
    <property type="entry name" value="RESPONSE_REGULATORY"/>
    <property type="match status" value="1"/>
</dbReference>
<keyword evidence="5" id="KW-1185">Reference proteome</keyword>
<dbReference type="InterPro" id="IPR001789">
    <property type="entry name" value="Sig_transdc_resp-reg_receiver"/>
</dbReference>
<dbReference type="AlphaFoldDB" id="A0A841RCD7"/>
<dbReference type="Pfam" id="PF00072">
    <property type="entry name" value="Response_reg"/>
    <property type="match status" value="1"/>
</dbReference>
<dbReference type="PANTHER" id="PTHR44591:SF25">
    <property type="entry name" value="CHEMOTAXIS TWO-COMPONENT RESPONSE REGULATOR"/>
    <property type="match status" value="1"/>
</dbReference>
<evidence type="ECO:0000256" key="1">
    <source>
        <dbReference type="ARBA" id="ARBA00022553"/>
    </source>
</evidence>